<name>A0ABQ8IZB7_DERPT</name>
<sequence length="82" mass="8870">MYQITNESLGSSRCIIAPIQHRSGNVVGISLRECTIISIVPFNNSSSSSRVNNAFSPILANGRSRILSPVVSIFFTTNSHFG</sequence>
<proteinExistence type="predicted"/>
<accession>A0ABQ8IZB7</accession>
<dbReference type="EMBL" id="NJHN03000095">
    <property type="protein sequence ID" value="KAH9415526.1"/>
    <property type="molecule type" value="Genomic_DNA"/>
</dbReference>
<keyword evidence="2" id="KW-1185">Reference proteome</keyword>
<dbReference type="Proteomes" id="UP000887458">
    <property type="component" value="Unassembled WGS sequence"/>
</dbReference>
<reference evidence="1 2" key="1">
    <citation type="journal article" date="2018" name="J. Allergy Clin. Immunol.">
        <title>High-quality assembly of Dermatophagoides pteronyssinus genome and transcriptome reveals a wide range of novel allergens.</title>
        <authorList>
            <person name="Liu X.Y."/>
            <person name="Yang K.Y."/>
            <person name="Wang M.Q."/>
            <person name="Kwok J.S."/>
            <person name="Zeng X."/>
            <person name="Yang Z."/>
            <person name="Xiao X.J."/>
            <person name="Lau C.P."/>
            <person name="Li Y."/>
            <person name="Huang Z.M."/>
            <person name="Ba J.G."/>
            <person name="Yim A.K."/>
            <person name="Ouyang C.Y."/>
            <person name="Ngai S.M."/>
            <person name="Chan T.F."/>
            <person name="Leung E.L."/>
            <person name="Liu L."/>
            <person name="Liu Z.G."/>
            <person name="Tsui S.K."/>
        </authorList>
    </citation>
    <scope>NUCLEOTIDE SEQUENCE [LARGE SCALE GENOMIC DNA]</scope>
    <source>
        <tissue evidence="1">Whole mite body</tissue>
    </source>
</reference>
<protein>
    <submittedName>
        <fullName evidence="1">Uncharacterized protein</fullName>
    </submittedName>
</protein>
<organism evidence="1 2">
    <name type="scientific">Dermatophagoides pteronyssinus</name>
    <name type="common">European house dust mite</name>
    <dbReference type="NCBI Taxonomy" id="6956"/>
    <lineage>
        <taxon>Eukaryota</taxon>
        <taxon>Metazoa</taxon>
        <taxon>Ecdysozoa</taxon>
        <taxon>Arthropoda</taxon>
        <taxon>Chelicerata</taxon>
        <taxon>Arachnida</taxon>
        <taxon>Acari</taxon>
        <taxon>Acariformes</taxon>
        <taxon>Sarcoptiformes</taxon>
        <taxon>Astigmata</taxon>
        <taxon>Psoroptidia</taxon>
        <taxon>Analgoidea</taxon>
        <taxon>Pyroglyphidae</taxon>
        <taxon>Dermatophagoidinae</taxon>
        <taxon>Dermatophagoides</taxon>
    </lineage>
</organism>
<gene>
    <name evidence="1" type="ORF">DERP_000011</name>
</gene>
<evidence type="ECO:0000313" key="2">
    <source>
        <dbReference type="Proteomes" id="UP000887458"/>
    </source>
</evidence>
<comment type="caution">
    <text evidence="1">The sequence shown here is derived from an EMBL/GenBank/DDBJ whole genome shotgun (WGS) entry which is preliminary data.</text>
</comment>
<evidence type="ECO:0000313" key="1">
    <source>
        <dbReference type="EMBL" id="KAH9415526.1"/>
    </source>
</evidence>
<reference evidence="1 2" key="2">
    <citation type="journal article" date="2022" name="Mol. Biol. Evol.">
        <title>Comparative Genomics Reveals Insights into the Divergent Evolution of Astigmatic Mites and Household Pest Adaptations.</title>
        <authorList>
            <person name="Xiong Q."/>
            <person name="Wan A.T."/>
            <person name="Liu X."/>
            <person name="Fung C.S."/>
            <person name="Xiao X."/>
            <person name="Malainual N."/>
            <person name="Hou J."/>
            <person name="Wang L."/>
            <person name="Wang M."/>
            <person name="Yang K.Y."/>
            <person name="Cui Y."/>
            <person name="Leung E.L."/>
            <person name="Nong W."/>
            <person name="Shin S.K."/>
            <person name="Au S.W."/>
            <person name="Jeong K.Y."/>
            <person name="Chew F.T."/>
            <person name="Hui J.H."/>
            <person name="Leung T.F."/>
            <person name="Tungtrongchitr A."/>
            <person name="Zhong N."/>
            <person name="Liu Z."/>
            <person name="Tsui S.K."/>
        </authorList>
    </citation>
    <scope>NUCLEOTIDE SEQUENCE [LARGE SCALE GENOMIC DNA]</scope>
    <source>
        <strain evidence="1">Derp</strain>
    </source>
</reference>